<comment type="caution">
    <text evidence="1">The sequence shown here is derived from an EMBL/GenBank/DDBJ whole genome shotgun (WGS) entry which is preliminary data.</text>
</comment>
<evidence type="ECO:0000313" key="1">
    <source>
        <dbReference type="EMBL" id="KAF9075628.1"/>
    </source>
</evidence>
<evidence type="ECO:0000313" key="2">
    <source>
        <dbReference type="Proteomes" id="UP000772434"/>
    </source>
</evidence>
<protein>
    <submittedName>
        <fullName evidence="1">Uncharacterized protein</fullName>
    </submittedName>
</protein>
<dbReference type="OrthoDB" id="3244206at2759"/>
<proteinExistence type="predicted"/>
<organism evidence="1 2">
    <name type="scientific">Rhodocollybia butyracea</name>
    <dbReference type="NCBI Taxonomy" id="206335"/>
    <lineage>
        <taxon>Eukaryota</taxon>
        <taxon>Fungi</taxon>
        <taxon>Dikarya</taxon>
        <taxon>Basidiomycota</taxon>
        <taxon>Agaricomycotina</taxon>
        <taxon>Agaricomycetes</taxon>
        <taxon>Agaricomycetidae</taxon>
        <taxon>Agaricales</taxon>
        <taxon>Marasmiineae</taxon>
        <taxon>Omphalotaceae</taxon>
        <taxon>Rhodocollybia</taxon>
    </lineage>
</organism>
<gene>
    <name evidence="1" type="ORF">BDP27DRAFT_1315384</name>
</gene>
<keyword evidence="2" id="KW-1185">Reference proteome</keyword>
<sequence length="223" mass="26137">MAPPPELLILVTRNIIYPHILHRHIPELLEVLSSIENWRKHARGRAGLALEYHMSRDRLPPPCPRGLTDNDRNAFQPIVDTFSAIRNNYMKIMRQFCDLHLHYIWTTTTSVNEFITTYQKYFPLLVCDESVVVQPYPFIQSLSADETLEIAKSGKRWKDCIDQLTKDRSRKLKFDISNEEDLKKQIEAYLILVQRQIDTLEQVLDEDSYQQRVGGEKNIESSH</sequence>
<reference evidence="1" key="1">
    <citation type="submission" date="2020-11" db="EMBL/GenBank/DDBJ databases">
        <authorList>
            <consortium name="DOE Joint Genome Institute"/>
            <person name="Ahrendt S."/>
            <person name="Riley R."/>
            <person name="Andreopoulos W."/>
            <person name="Labutti K."/>
            <person name="Pangilinan J."/>
            <person name="Ruiz-Duenas F.J."/>
            <person name="Barrasa J.M."/>
            <person name="Sanchez-Garcia M."/>
            <person name="Camarero S."/>
            <person name="Miyauchi S."/>
            <person name="Serrano A."/>
            <person name="Linde D."/>
            <person name="Babiker R."/>
            <person name="Drula E."/>
            <person name="Ayuso-Fernandez I."/>
            <person name="Pacheco R."/>
            <person name="Padilla G."/>
            <person name="Ferreira P."/>
            <person name="Barriuso J."/>
            <person name="Kellner H."/>
            <person name="Castanera R."/>
            <person name="Alfaro M."/>
            <person name="Ramirez L."/>
            <person name="Pisabarro A.G."/>
            <person name="Kuo A."/>
            <person name="Tritt A."/>
            <person name="Lipzen A."/>
            <person name="He G."/>
            <person name="Yan M."/>
            <person name="Ng V."/>
            <person name="Cullen D."/>
            <person name="Martin F."/>
            <person name="Rosso M.-N."/>
            <person name="Henrissat B."/>
            <person name="Hibbett D."/>
            <person name="Martinez A.T."/>
            <person name="Grigoriev I.V."/>
        </authorList>
    </citation>
    <scope>NUCLEOTIDE SEQUENCE</scope>
    <source>
        <strain evidence="1">AH 40177</strain>
    </source>
</reference>
<name>A0A9P5Q6P3_9AGAR</name>
<accession>A0A9P5Q6P3</accession>
<dbReference type="EMBL" id="JADNRY010000009">
    <property type="protein sequence ID" value="KAF9075628.1"/>
    <property type="molecule type" value="Genomic_DNA"/>
</dbReference>
<dbReference type="Proteomes" id="UP000772434">
    <property type="component" value="Unassembled WGS sequence"/>
</dbReference>
<dbReference type="AlphaFoldDB" id="A0A9P5Q6P3"/>